<dbReference type="Proteomes" id="UP001595843">
    <property type="component" value="Unassembled WGS sequence"/>
</dbReference>
<proteinExistence type="predicted"/>
<reference evidence="2" key="1">
    <citation type="journal article" date="2019" name="Int. J. Syst. Evol. Microbiol.">
        <title>The Global Catalogue of Microorganisms (GCM) 10K type strain sequencing project: providing services to taxonomists for standard genome sequencing and annotation.</title>
        <authorList>
            <consortium name="The Broad Institute Genomics Platform"/>
            <consortium name="The Broad Institute Genome Sequencing Center for Infectious Disease"/>
            <person name="Wu L."/>
            <person name="Ma J."/>
        </authorList>
    </citation>
    <scope>NUCLEOTIDE SEQUENCE [LARGE SCALE GENOMIC DNA]</scope>
    <source>
        <strain evidence="2">IBRC-M 10813</strain>
    </source>
</reference>
<name>A0ABV8JD67_9BACL</name>
<dbReference type="RefSeq" id="WP_380701015.1">
    <property type="nucleotide sequence ID" value="NZ_JBHSAP010000003.1"/>
</dbReference>
<accession>A0ABV8JD67</accession>
<feature type="non-terminal residue" evidence="1">
    <location>
        <position position="1"/>
    </location>
</feature>
<dbReference type="EMBL" id="JBHSAP010000003">
    <property type="protein sequence ID" value="MFC4075264.1"/>
    <property type="molecule type" value="Genomic_DNA"/>
</dbReference>
<sequence>GSNSPIKVSLKRSNELTRSNQLLFSFQGTLCCSRCFGGAALLRRQDLSYQIYRILSTTFFAGFSEVLSKPAVSQGQIILYHA</sequence>
<organism evidence="1 2">
    <name type="scientific">Salinithrix halophila</name>
    <dbReference type="NCBI Taxonomy" id="1485204"/>
    <lineage>
        <taxon>Bacteria</taxon>
        <taxon>Bacillati</taxon>
        <taxon>Bacillota</taxon>
        <taxon>Bacilli</taxon>
        <taxon>Bacillales</taxon>
        <taxon>Thermoactinomycetaceae</taxon>
        <taxon>Salinithrix</taxon>
    </lineage>
</organism>
<comment type="caution">
    <text evidence="1">The sequence shown here is derived from an EMBL/GenBank/DDBJ whole genome shotgun (WGS) entry which is preliminary data.</text>
</comment>
<protein>
    <submittedName>
        <fullName evidence="1">Uncharacterized protein</fullName>
    </submittedName>
</protein>
<evidence type="ECO:0000313" key="2">
    <source>
        <dbReference type="Proteomes" id="UP001595843"/>
    </source>
</evidence>
<evidence type="ECO:0000313" key="1">
    <source>
        <dbReference type="EMBL" id="MFC4075264.1"/>
    </source>
</evidence>
<keyword evidence="2" id="KW-1185">Reference proteome</keyword>
<gene>
    <name evidence="1" type="ORF">ACFOUO_00300</name>
</gene>